<dbReference type="EMBL" id="BPLR01010427">
    <property type="protein sequence ID" value="GIY39208.1"/>
    <property type="molecule type" value="Genomic_DNA"/>
</dbReference>
<keyword evidence="4" id="KW-1185">Reference proteome</keyword>
<dbReference type="SUPFAM" id="SSF90112">
    <property type="entry name" value="Neurotransmitter-gated ion-channel transmembrane pore"/>
    <property type="match status" value="1"/>
</dbReference>
<feature type="compositionally biased region" description="Low complexity" evidence="2">
    <location>
        <begin position="227"/>
        <end position="237"/>
    </location>
</feature>
<organism evidence="3 4">
    <name type="scientific">Caerostris extrusa</name>
    <name type="common">Bark spider</name>
    <name type="synonym">Caerostris bankana</name>
    <dbReference type="NCBI Taxonomy" id="172846"/>
    <lineage>
        <taxon>Eukaryota</taxon>
        <taxon>Metazoa</taxon>
        <taxon>Ecdysozoa</taxon>
        <taxon>Arthropoda</taxon>
        <taxon>Chelicerata</taxon>
        <taxon>Arachnida</taxon>
        <taxon>Araneae</taxon>
        <taxon>Araneomorphae</taxon>
        <taxon>Entelegynae</taxon>
        <taxon>Araneoidea</taxon>
        <taxon>Araneidae</taxon>
        <taxon>Caerostris</taxon>
    </lineage>
</organism>
<evidence type="ECO:0000256" key="1">
    <source>
        <dbReference type="ARBA" id="ARBA00004141"/>
    </source>
</evidence>
<dbReference type="InterPro" id="IPR036719">
    <property type="entry name" value="Neuro-gated_channel_TM_sf"/>
</dbReference>
<dbReference type="Gene3D" id="2.70.170.10">
    <property type="entry name" value="Neurotransmitter-gated ion-channel ligand-binding domain"/>
    <property type="match status" value="1"/>
</dbReference>
<accession>A0AAV4SXR9</accession>
<evidence type="ECO:0000256" key="2">
    <source>
        <dbReference type="SAM" id="MobiDB-lite"/>
    </source>
</evidence>
<dbReference type="InterPro" id="IPR038050">
    <property type="entry name" value="Neuro_actylchol_rec"/>
</dbReference>
<comment type="subcellular location">
    <subcellularLocation>
        <location evidence="1">Membrane</location>
        <topology evidence="1">Multi-pass membrane protein</topology>
    </subcellularLocation>
</comment>
<dbReference type="GO" id="GO:0005230">
    <property type="term" value="F:extracellular ligand-gated monoatomic ion channel activity"/>
    <property type="evidence" value="ECO:0007669"/>
    <property type="project" value="InterPro"/>
</dbReference>
<gene>
    <name evidence="3" type="primary">Glra4_0</name>
    <name evidence="3" type="ORF">CEXT_325471</name>
</gene>
<protein>
    <submittedName>
        <fullName evidence="3">Glycine receptor subunit alpha-4</fullName>
    </submittedName>
</protein>
<feature type="region of interest" description="Disordered" evidence="2">
    <location>
        <begin position="219"/>
        <end position="245"/>
    </location>
</feature>
<proteinExistence type="predicted"/>
<evidence type="ECO:0000313" key="4">
    <source>
        <dbReference type="Proteomes" id="UP001054945"/>
    </source>
</evidence>
<evidence type="ECO:0000313" key="3">
    <source>
        <dbReference type="EMBL" id="GIY39208.1"/>
    </source>
</evidence>
<keyword evidence="3" id="KW-0675">Receptor</keyword>
<sequence length="318" mass="35400">MLIELTFHSFVLVSYTTDDLIFDWEEEVPLVVDDSIELPQHNLVDTTLGDCTKHYSTVFTQIGTVILLATFRSPGNFTCIQVVFTLKRRLGYYMFHTNCSLILASFSIPRKLHVHPGGVHPKAPPGVLHVPHVHPDVPHCDHVLDLILDQARGSAGPSHPVRHLPAHPVHPARAVAEVAAPVSYIKAIDIFMSSCTVFVFASLMEYALVNILLGEGGEDYDEDGRRPQQQQQQQPPRNSIPKSSRNVVIVPKIQESSPPLPNGTKPKLISSVYRHNRHRHRAILVDKISRVIFPPVFRDTQHGLLVGVPDTVDGPLVL</sequence>
<dbReference type="GO" id="GO:0016020">
    <property type="term" value="C:membrane"/>
    <property type="evidence" value="ECO:0007669"/>
    <property type="project" value="UniProtKB-SubCell"/>
</dbReference>
<dbReference type="Gene3D" id="1.20.58.390">
    <property type="entry name" value="Neurotransmitter-gated ion-channel transmembrane domain"/>
    <property type="match status" value="1"/>
</dbReference>
<comment type="caution">
    <text evidence="3">The sequence shown here is derived from an EMBL/GenBank/DDBJ whole genome shotgun (WGS) entry which is preliminary data.</text>
</comment>
<name>A0AAV4SXR9_CAEEX</name>
<dbReference type="InterPro" id="IPR036734">
    <property type="entry name" value="Neur_chan_lig-bd_sf"/>
</dbReference>
<dbReference type="AlphaFoldDB" id="A0AAV4SXR9"/>
<dbReference type="Proteomes" id="UP001054945">
    <property type="component" value="Unassembled WGS sequence"/>
</dbReference>
<reference evidence="3 4" key="1">
    <citation type="submission" date="2021-06" db="EMBL/GenBank/DDBJ databases">
        <title>Caerostris extrusa draft genome.</title>
        <authorList>
            <person name="Kono N."/>
            <person name="Arakawa K."/>
        </authorList>
    </citation>
    <scope>NUCLEOTIDE SEQUENCE [LARGE SCALE GENOMIC DNA]</scope>
</reference>